<dbReference type="PROSITE" id="PS00622">
    <property type="entry name" value="HTH_LUXR_1"/>
    <property type="match status" value="1"/>
</dbReference>
<dbReference type="EMBL" id="BAAAMK010000004">
    <property type="protein sequence ID" value="GAA1954634.1"/>
    <property type="molecule type" value="Genomic_DNA"/>
</dbReference>
<feature type="domain" description="HTH luxR-type" evidence="3">
    <location>
        <begin position="797"/>
        <end position="862"/>
    </location>
</feature>
<name>A0ABP5BY54_9MICO</name>
<dbReference type="PRINTS" id="PR00038">
    <property type="entry name" value="HTHLUXR"/>
</dbReference>
<protein>
    <submittedName>
        <fullName evidence="4">AAA family ATPase</fullName>
    </submittedName>
</protein>
<dbReference type="Gene3D" id="1.10.10.10">
    <property type="entry name" value="Winged helix-like DNA-binding domain superfamily/Winged helix DNA-binding domain"/>
    <property type="match status" value="1"/>
</dbReference>
<dbReference type="SUPFAM" id="SSF52540">
    <property type="entry name" value="P-loop containing nucleoside triphosphate hydrolases"/>
    <property type="match status" value="1"/>
</dbReference>
<dbReference type="InterPro" id="IPR036388">
    <property type="entry name" value="WH-like_DNA-bd_sf"/>
</dbReference>
<dbReference type="PANTHER" id="PTHR16305">
    <property type="entry name" value="TESTICULAR SOLUBLE ADENYLYL CYCLASE"/>
    <property type="match status" value="1"/>
</dbReference>
<dbReference type="RefSeq" id="WP_157416136.1">
    <property type="nucleotide sequence ID" value="NZ_BAAAMK010000004.1"/>
</dbReference>
<comment type="caution">
    <text evidence="4">The sequence shown here is derived from an EMBL/GenBank/DDBJ whole genome shotgun (WGS) entry which is preliminary data.</text>
</comment>
<keyword evidence="5" id="KW-1185">Reference proteome</keyword>
<dbReference type="CDD" id="cd06170">
    <property type="entry name" value="LuxR_C_like"/>
    <property type="match status" value="1"/>
</dbReference>
<evidence type="ECO:0000313" key="4">
    <source>
        <dbReference type="EMBL" id="GAA1954634.1"/>
    </source>
</evidence>
<dbReference type="InterPro" id="IPR000792">
    <property type="entry name" value="Tscrpt_reg_LuxR_C"/>
</dbReference>
<evidence type="ECO:0000259" key="3">
    <source>
        <dbReference type="PROSITE" id="PS50043"/>
    </source>
</evidence>
<dbReference type="Pfam" id="PF13191">
    <property type="entry name" value="AAA_16"/>
    <property type="match status" value="1"/>
</dbReference>
<reference evidence="5" key="1">
    <citation type="journal article" date="2019" name="Int. J. Syst. Evol. Microbiol.">
        <title>The Global Catalogue of Microorganisms (GCM) 10K type strain sequencing project: providing services to taxonomists for standard genome sequencing and annotation.</title>
        <authorList>
            <consortium name="The Broad Institute Genomics Platform"/>
            <consortium name="The Broad Institute Genome Sequencing Center for Infectious Disease"/>
            <person name="Wu L."/>
            <person name="Ma J."/>
        </authorList>
    </citation>
    <scope>NUCLEOTIDE SEQUENCE [LARGE SCALE GENOMIC DNA]</scope>
    <source>
        <strain evidence="5">JCM 13584</strain>
    </source>
</reference>
<dbReference type="InterPro" id="IPR016032">
    <property type="entry name" value="Sig_transdc_resp-reg_C-effctor"/>
</dbReference>
<dbReference type="SUPFAM" id="SSF46894">
    <property type="entry name" value="C-terminal effector domain of the bipartite response regulators"/>
    <property type="match status" value="1"/>
</dbReference>
<dbReference type="SUPFAM" id="SSF48452">
    <property type="entry name" value="TPR-like"/>
    <property type="match status" value="1"/>
</dbReference>
<dbReference type="PROSITE" id="PS50043">
    <property type="entry name" value="HTH_LUXR_2"/>
    <property type="match status" value="1"/>
</dbReference>
<dbReference type="Proteomes" id="UP001499954">
    <property type="component" value="Unassembled WGS sequence"/>
</dbReference>
<sequence>MTLLERERELDDLASAARAALEGRGEVLLVHGEAGIGKTSVVAALRADPPDGCRVLVGACDALATPRTLGPLRDLTPLVGPRLAAALRAGDREEVFDALRDELTAEPGTVLVVEDVHWADEATLDAVTFLARRIETLPALIVLTYRDDEVDQGHPLARVLGDLHTNVRHLAIARLSRDAVGAIAAERGLDSQQVFELTRGNPYFVGELVASADAEHVPRSVVDAVTGRLHRLPAETRLQVEQLAVIPSAVAPAEVARLVPGGAAALGPAEERGLLTVRPDGVVFRHELTRRAIVDAMPSARRIDLNARVLAVLLDLDADPARIVSHAVECGDGEVVAAWAPRAARDAAVGGAHRQAAVHYRAALAAMDAAHGDAAGRAPGPVERADLMQAFAIELYTLGADQEAVSVQAEVLLARRAAGDATALGASLRWASRFHWLAGQRPEAEATAREASERLTDSPDRALFALALSNEAQLAMLAHDLPRTLELAPRAVAIARETGDPRALSHSLNNLGTAHLLGDDDAGIAELTEAAAVATAANLMDDAARAHVNLVWSLLDQYRLDLAEQHLDAALETSSRAEVMGLWTYQKVERARLHLARAEWDAALVEAAYGIEALPHAYCVALTVIGTVQVRRGEPEGAATLDAARRLAARLGEFQRTEPVAAALAEAALLRGDRAEALAIARRAHAEAVGLGAANEEAELAALLRQAGATDVEPPDIRLPFAAQARGDWRTAADRWRAIGAPYHEAVALAESPDDDDLLAALAILDRIGAVPRARLVRAELRERGVRSIPRGPSRPTRSNPEGLTDRQVGVLRLLAEGLTNAEIAARLVLSVRTVDSHVAAILAKLGAASRQDAVLEARRLGVFAD</sequence>
<dbReference type="InterPro" id="IPR041664">
    <property type="entry name" value="AAA_16"/>
</dbReference>
<evidence type="ECO:0000313" key="5">
    <source>
        <dbReference type="Proteomes" id="UP001499954"/>
    </source>
</evidence>
<proteinExistence type="predicted"/>
<dbReference type="Gene3D" id="3.40.50.300">
    <property type="entry name" value="P-loop containing nucleotide triphosphate hydrolases"/>
    <property type="match status" value="1"/>
</dbReference>
<evidence type="ECO:0000256" key="2">
    <source>
        <dbReference type="ARBA" id="ARBA00022840"/>
    </source>
</evidence>
<dbReference type="PANTHER" id="PTHR16305:SF28">
    <property type="entry name" value="GUANYLATE CYCLASE DOMAIN-CONTAINING PROTEIN"/>
    <property type="match status" value="1"/>
</dbReference>
<keyword evidence="1" id="KW-0547">Nucleotide-binding</keyword>
<dbReference type="InterPro" id="IPR011990">
    <property type="entry name" value="TPR-like_helical_dom_sf"/>
</dbReference>
<gene>
    <name evidence="4" type="ORF">GCM10009717_20650</name>
</gene>
<dbReference type="Gene3D" id="1.25.40.10">
    <property type="entry name" value="Tetratricopeptide repeat domain"/>
    <property type="match status" value="1"/>
</dbReference>
<dbReference type="SMART" id="SM00421">
    <property type="entry name" value="HTH_LUXR"/>
    <property type="match status" value="1"/>
</dbReference>
<evidence type="ECO:0000256" key="1">
    <source>
        <dbReference type="ARBA" id="ARBA00022741"/>
    </source>
</evidence>
<keyword evidence="2" id="KW-0067">ATP-binding</keyword>
<dbReference type="InterPro" id="IPR027417">
    <property type="entry name" value="P-loop_NTPase"/>
</dbReference>
<accession>A0ABP5BY54</accession>
<organism evidence="4 5">
    <name type="scientific">Agromyces allii</name>
    <dbReference type="NCBI Taxonomy" id="393607"/>
    <lineage>
        <taxon>Bacteria</taxon>
        <taxon>Bacillati</taxon>
        <taxon>Actinomycetota</taxon>
        <taxon>Actinomycetes</taxon>
        <taxon>Micrococcales</taxon>
        <taxon>Microbacteriaceae</taxon>
        <taxon>Agromyces</taxon>
    </lineage>
</organism>
<dbReference type="Pfam" id="PF00196">
    <property type="entry name" value="GerE"/>
    <property type="match status" value="1"/>
</dbReference>